<dbReference type="EMBL" id="LSBJ02000001">
    <property type="protein sequence ID" value="OWT43485.1"/>
    <property type="molecule type" value="Genomic_DNA"/>
</dbReference>
<dbReference type="RefSeq" id="XP_018149065.2">
    <property type="nucleotide sequence ID" value="XM_018292983.2"/>
</dbReference>
<protein>
    <submittedName>
        <fullName evidence="1">Uncharacterized protein</fullName>
    </submittedName>
</protein>
<reference evidence="1 2" key="1">
    <citation type="journal article" date="2016" name="PLoS Pathog.">
        <title>Biosynthesis of antibiotic leucinostatins in bio-control fungus Purpureocillium lilacinum and their inhibition on phytophthora revealed by genome mining.</title>
        <authorList>
            <person name="Wang G."/>
            <person name="Liu Z."/>
            <person name="Lin R."/>
            <person name="Li E."/>
            <person name="Mao Z."/>
            <person name="Ling J."/>
            <person name="Yang Y."/>
            <person name="Yin W.B."/>
            <person name="Xie B."/>
        </authorList>
    </citation>
    <scope>NUCLEOTIDE SEQUENCE [LARGE SCALE GENOMIC DNA]</scope>
    <source>
        <strain evidence="1">170</strain>
    </source>
</reference>
<dbReference type="Proteomes" id="UP000078397">
    <property type="component" value="Unassembled WGS sequence"/>
</dbReference>
<sequence>MSAVSCVCTRRLRMRPACLVILSSVACSMDSRTCSRVLVLMRCAMVGDWERQSYVDVCDGGHTSGRGSFERDALLGWLGSLSCQLRIRWCLSGFVRDAALRWETCLWRWMRLNRRSSQSHLRCGRTSVYGGEAVEFGNSQSSRGGTYPAIFDHLHLKDIWCEISHTTVVREVRYSPFRQVTPIHSFITRTTYREECHTVAVWSALAVMPLQPGVKGCLFCITSAHGIVCKEDGVCEFPVSEFASVSVVAGLVCADLDLCGMVMRVAMLEAAGLSGILFVGYLS</sequence>
<dbReference type="AlphaFoldDB" id="A0A219ATH2"/>
<evidence type="ECO:0000313" key="1">
    <source>
        <dbReference type="EMBL" id="OWT43485.1"/>
    </source>
</evidence>
<dbReference type="GeneID" id="28856977"/>
<comment type="caution">
    <text evidence="1">The sequence shown here is derived from an EMBL/GenBank/DDBJ whole genome shotgun (WGS) entry which is preliminary data.</text>
</comment>
<evidence type="ECO:0000313" key="2">
    <source>
        <dbReference type="Proteomes" id="UP000078397"/>
    </source>
</evidence>
<keyword evidence="2" id="KW-1185">Reference proteome</keyword>
<name>A0A219ATH2_METCM</name>
<proteinExistence type="predicted"/>
<dbReference type="KEGG" id="pchm:VFPPC_17366"/>
<accession>A0A219ATH2</accession>
<organism evidence="1 2">
    <name type="scientific">Pochonia chlamydosporia 170</name>
    <dbReference type="NCBI Taxonomy" id="1380566"/>
    <lineage>
        <taxon>Eukaryota</taxon>
        <taxon>Fungi</taxon>
        <taxon>Dikarya</taxon>
        <taxon>Ascomycota</taxon>
        <taxon>Pezizomycotina</taxon>
        <taxon>Sordariomycetes</taxon>
        <taxon>Hypocreomycetidae</taxon>
        <taxon>Hypocreales</taxon>
        <taxon>Clavicipitaceae</taxon>
        <taxon>Pochonia</taxon>
    </lineage>
</organism>
<gene>
    <name evidence="1" type="ORF">VFPPC_17366</name>
</gene>